<dbReference type="Gene3D" id="1.10.260.40">
    <property type="entry name" value="lambda repressor-like DNA-binding domains"/>
    <property type="match status" value="1"/>
</dbReference>
<dbReference type="Pfam" id="PF21716">
    <property type="entry name" value="dnstrm_HI1420"/>
    <property type="match status" value="1"/>
</dbReference>
<dbReference type="Proteomes" id="UP000807785">
    <property type="component" value="Unassembled WGS sequence"/>
</dbReference>
<evidence type="ECO:0000313" key="2">
    <source>
        <dbReference type="Proteomes" id="UP000807785"/>
    </source>
</evidence>
<gene>
    <name evidence="1" type="ORF">IPH26_03310</name>
</gene>
<proteinExistence type="predicted"/>
<comment type="caution">
    <text evidence="1">The sequence shown here is derived from an EMBL/GenBank/DDBJ whole genome shotgun (WGS) entry which is preliminary data.</text>
</comment>
<evidence type="ECO:0000313" key="1">
    <source>
        <dbReference type="EMBL" id="MBK6972021.1"/>
    </source>
</evidence>
<sequence length="107" mass="11488">MKASRPHNEAMVELLREDPAFADEYLAACLEAADEPGGHEALLMALRQVAQAQGMDAVAARAGIQRESLYRALSPKGNPTLKTLLAILDAAGLRLAVTRRNEAQHVA</sequence>
<dbReference type="GO" id="GO:0003677">
    <property type="term" value="F:DNA binding"/>
    <property type="evidence" value="ECO:0007669"/>
    <property type="project" value="InterPro"/>
</dbReference>
<organism evidence="1 2">
    <name type="scientific">Candidatus Methylophosphatis roskildensis</name>
    <dbReference type="NCBI Taxonomy" id="2899263"/>
    <lineage>
        <taxon>Bacteria</taxon>
        <taxon>Pseudomonadati</taxon>
        <taxon>Pseudomonadota</taxon>
        <taxon>Betaproteobacteria</taxon>
        <taxon>Nitrosomonadales</taxon>
        <taxon>Sterolibacteriaceae</taxon>
        <taxon>Candidatus Methylophosphatis</taxon>
    </lineage>
</organism>
<dbReference type="InterPro" id="IPR014057">
    <property type="entry name" value="HI1420"/>
</dbReference>
<dbReference type="InterPro" id="IPR010982">
    <property type="entry name" value="Lambda_DNA-bd_dom_sf"/>
</dbReference>
<dbReference type="SUPFAM" id="SSF47413">
    <property type="entry name" value="lambda repressor-like DNA-binding domains"/>
    <property type="match status" value="1"/>
</dbReference>
<reference evidence="1" key="1">
    <citation type="submission" date="2020-10" db="EMBL/GenBank/DDBJ databases">
        <title>Connecting structure to function with the recovery of over 1000 high-quality activated sludge metagenome-assembled genomes encoding full-length rRNA genes using long-read sequencing.</title>
        <authorList>
            <person name="Singleton C.M."/>
            <person name="Petriglieri F."/>
            <person name="Kristensen J.M."/>
            <person name="Kirkegaard R.H."/>
            <person name="Michaelsen T.Y."/>
            <person name="Andersen M.H."/>
            <person name="Karst S.M."/>
            <person name="Dueholm M.S."/>
            <person name="Nielsen P.H."/>
            <person name="Albertsen M."/>
        </authorList>
    </citation>
    <scope>NUCLEOTIDE SEQUENCE</scope>
    <source>
        <strain evidence="1">Bjer_18-Q3-R1-45_BAT3C.347</strain>
    </source>
</reference>
<dbReference type="AlphaFoldDB" id="A0A9D7E195"/>
<dbReference type="PANTHER" id="PTHR40275:SF1">
    <property type="entry name" value="SSL7038 PROTEIN"/>
    <property type="match status" value="1"/>
</dbReference>
<dbReference type="PANTHER" id="PTHR40275">
    <property type="entry name" value="SSL7038 PROTEIN"/>
    <property type="match status" value="1"/>
</dbReference>
<protein>
    <submittedName>
        <fullName evidence="1">Addiction module antidote protein</fullName>
    </submittedName>
</protein>
<dbReference type="NCBIfam" id="TIGR02684">
    <property type="entry name" value="dnstrm_HI1420"/>
    <property type="match status" value="1"/>
</dbReference>
<name>A0A9D7E195_9PROT</name>
<dbReference type="EMBL" id="JADJEV010000001">
    <property type="protein sequence ID" value="MBK6972021.1"/>
    <property type="molecule type" value="Genomic_DNA"/>
</dbReference>
<accession>A0A9D7E195</accession>